<dbReference type="OrthoDB" id="236897at2"/>
<organism evidence="2 3">
    <name type="scientific">Brachybacterium alimentarium</name>
    <dbReference type="NCBI Taxonomy" id="47845"/>
    <lineage>
        <taxon>Bacteria</taxon>
        <taxon>Bacillati</taxon>
        <taxon>Actinomycetota</taxon>
        <taxon>Actinomycetes</taxon>
        <taxon>Micrococcales</taxon>
        <taxon>Dermabacteraceae</taxon>
        <taxon>Brachybacterium</taxon>
    </lineage>
</organism>
<reference evidence="2 3" key="1">
    <citation type="journal article" date="2017" name="Elife">
        <title>Extensive horizontal gene transfer in cheese-associated bacteria.</title>
        <authorList>
            <person name="Bonham K.S."/>
            <person name="Wolfe B.E."/>
            <person name="Dutton R.J."/>
        </authorList>
    </citation>
    <scope>NUCLEOTIDE SEQUENCE [LARGE SCALE GENOMIC DNA]</scope>
    <source>
        <strain evidence="2 3">341_9</strain>
    </source>
</reference>
<sequence>MTIEDEVPLDGGNATEGVVHVGDTVRKPWGPTTAAVHELMRTLAAAGIDVPEARGRDQHGRQILEFVPGTLALHSPQLSFRGLSRVGALIRAIHDASEGFSPSADAPWEPLLPVPGGATDLICHGDLTPWNLLLGERWVFIDWDGAAPSTRLWDLAYSAQAFTLNDASADPADSAARLAALVDGYGADADLRVCLPRAMAERTEAMHEMLREAHAVGREPWGSMFAEGHGEHWRTAAAYVAVHEPLWARTLTDAASA</sequence>
<dbReference type="AlphaFoldDB" id="A0A2A3YHL4"/>
<dbReference type="Gene3D" id="3.90.1200.10">
    <property type="match status" value="1"/>
</dbReference>
<evidence type="ECO:0000259" key="1">
    <source>
        <dbReference type="Pfam" id="PF01636"/>
    </source>
</evidence>
<keyword evidence="3" id="KW-1185">Reference proteome</keyword>
<dbReference type="InterPro" id="IPR002575">
    <property type="entry name" value="Aminoglycoside_PTrfase"/>
</dbReference>
<proteinExistence type="predicted"/>
<dbReference type="SUPFAM" id="SSF56112">
    <property type="entry name" value="Protein kinase-like (PK-like)"/>
    <property type="match status" value="1"/>
</dbReference>
<dbReference type="RefSeq" id="WP_096197396.1">
    <property type="nucleotide sequence ID" value="NZ_BAAAIQ010000005.1"/>
</dbReference>
<evidence type="ECO:0000313" key="3">
    <source>
        <dbReference type="Proteomes" id="UP000218598"/>
    </source>
</evidence>
<keyword evidence="2" id="KW-0808">Transferase</keyword>
<dbReference type="EMBL" id="NRGR01000020">
    <property type="protein sequence ID" value="PCC38810.1"/>
    <property type="molecule type" value="Genomic_DNA"/>
</dbReference>
<protein>
    <submittedName>
        <fullName evidence="2">Aminoglycoside phosphotransferase</fullName>
    </submittedName>
</protein>
<name>A0A2A3YHL4_9MICO</name>
<gene>
    <name evidence="2" type="ORF">CIK66_12880</name>
</gene>
<dbReference type="GO" id="GO:0016740">
    <property type="term" value="F:transferase activity"/>
    <property type="evidence" value="ECO:0007669"/>
    <property type="project" value="UniProtKB-KW"/>
</dbReference>
<feature type="domain" description="Aminoglycoside phosphotransferase" evidence="1">
    <location>
        <begin position="117"/>
        <end position="186"/>
    </location>
</feature>
<accession>A0A2A3YHL4</accession>
<comment type="caution">
    <text evidence="2">The sequence shown here is derived from an EMBL/GenBank/DDBJ whole genome shotgun (WGS) entry which is preliminary data.</text>
</comment>
<dbReference type="Pfam" id="PF01636">
    <property type="entry name" value="APH"/>
    <property type="match status" value="1"/>
</dbReference>
<dbReference type="InterPro" id="IPR011009">
    <property type="entry name" value="Kinase-like_dom_sf"/>
</dbReference>
<dbReference type="Proteomes" id="UP000218598">
    <property type="component" value="Unassembled WGS sequence"/>
</dbReference>
<evidence type="ECO:0000313" key="2">
    <source>
        <dbReference type="EMBL" id="PCC38810.1"/>
    </source>
</evidence>